<evidence type="ECO:0000313" key="3">
    <source>
        <dbReference type="Proteomes" id="UP000195152"/>
    </source>
</evidence>
<dbReference type="AlphaFoldDB" id="A0A242WGL8"/>
<evidence type="ECO:0000256" key="1">
    <source>
        <dbReference type="SAM" id="MobiDB-lite"/>
    </source>
</evidence>
<proteinExistence type="predicted"/>
<dbReference type="RefSeq" id="WP_000819583.1">
    <property type="nucleotide sequence ID" value="NZ_NFCF01000020.1"/>
</dbReference>
<evidence type="ECO:0000313" key="2">
    <source>
        <dbReference type="EMBL" id="OTW55666.1"/>
    </source>
</evidence>
<accession>A0A242WGL8</accession>
<feature type="compositionally biased region" description="Basic residues" evidence="1">
    <location>
        <begin position="90"/>
        <end position="103"/>
    </location>
</feature>
<comment type="caution">
    <text evidence="2">The sequence shown here is derived from an EMBL/GenBank/DDBJ whole genome shotgun (WGS) entry which is preliminary data.</text>
</comment>
<dbReference type="EMBL" id="NFCF01000020">
    <property type="protein sequence ID" value="OTW55666.1"/>
    <property type="molecule type" value="Genomic_DNA"/>
</dbReference>
<feature type="region of interest" description="Disordered" evidence="1">
    <location>
        <begin position="36"/>
        <end position="103"/>
    </location>
</feature>
<dbReference type="Proteomes" id="UP000195152">
    <property type="component" value="Unassembled WGS sequence"/>
</dbReference>
<protein>
    <submittedName>
        <fullName evidence="2">Uncharacterized protein</fullName>
    </submittedName>
</protein>
<organism evidence="2 3">
    <name type="scientific">Bacillus thuringiensis serovar mexicanensis</name>
    <dbReference type="NCBI Taxonomy" id="180868"/>
    <lineage>
        <taxon>Bacteria</taxon>
        <taxon>Bacillati</taxon>
        <taxon>Bacillota</taxon>
        <taxon>Bacilli</taxon>
        <taxon>Bacillales</taxon>
        <taxon>Bacillaceae</taxon>
        <taxon>Bacillus</taxon>
        <taxon>Bacillus cereus group</taxon>
    </lineage>
</organism>
<gene>
    <name evidence="2" type="ORF">BK699_00605</name>
</gene>
<reference evidence="2 3" key="1">
    <citation type="submission" date="2016-10" db="EMBL/GenBank/DDBJ databases">
        <title>Comparative genomics of Bacillus thuringiensis reveals a path to pathogens against multiple invertebrate hosts.</title>
        <authorList>
            <person name="Zheng J."/>
            <person name="Gao Q."/>
            <person name="Liu H."/>
            <person name="Peng D."/>
            <person name="Ruan L."/>
            <person name="Sun M."/>
        </authorList>
    </citation>
    <scope>NUCLEOTIDE SEQUENCE [LARGE SCALE GENOMIC DNA]</scope>
    <source>
        <strain evidence="2">BGSC 4AC1</strain>
    </source>
</reference>
<sequence length="103" mass="11391">MKRFLFLISLLLVLSTIVYPIKAETNPVPIMKEGNESMKQERETSSLSHINVPNRPPKNPSLVDGLSGLSHWDPAQTDSTVVPAPSGIKKIPKKKRSSAFRVV</sequence>
<name>A0A242WGL8_BACTU</name>